<feature type="transmembrane region" description="Helical" evidence="1">
    <location>
        <begin position="82"/>
        <end position="99"/>
    </location>
</feature>
<comment type="caution">
    <text evidence="2">The sequence shown here is derived from an EMBL/GenBank/DDBJ whole genome shotgun (WGS) entry which is preliminary data.</text>
</comment>
<feature type="transmembrane region" description="Helical" evidence="1">
    <location>
        <begin position="187"/>
        <end position="206"/>
    </location>
</feature>
<feature type="transmembrane region" description="Helical" evidence="1">
    <location>
        <begin position="163"/>
        <end position="180"/>
    </location>
</feature>
<gene>
    <name evidence="2" type="ORF">PAF17_06695</name>
</gene>
<keyword evidence="1" id="KW-0812">Transmembrane</keyword>
<dbReference type="RefSeq" id="WP_271888321.1">
    <property type="nucleotide sequence ID" value="NZ_JAQBIE010000007.1"/>
</dbReference>
<organism evidence="2 3">
    <name type="scientific">Paracoccus onchidii</name>
    <dbReference type="NCBI Taxonomy" id="3017813"/>
    <lineage>
        <taxon>Bacteria</taxon>
        <taxon>Pseudomonadati</taxon>
        <taxon>Pseudomonadota</taxon>
        <taxon>Alphaproteobacteria</taxon>
        <taxon>Rhodobacterales</taxon>
        <taxon>Paracoccaceae</taxon>
        <taxon>Paracoccus</taxon>
    </lineage>
</organism>
<evidence type="ECO:0000313" key="2">
    <source>
        <dbReference type="EMBL" id="MDB6177195.1"/>
    </source>
</evidence>
<evidence type="ECO:0000313" key="3">
    <source>
        <dbReference type="Proteomes" id="UP001165641"/>
    </source>
</evidence>
<sequence length="240" mass="25419">MTRFLSLLVLIAALAFVASPFLFGQFQGYPPELFPVPQDEPPVQPVGWAFSIWGVIYAWLVAGSGFGLIARHSDDDWSAMRWPLLSSLIMGFFWIPLAGNAPVPATVLILAMAIAAIVAMLRAGSGDRWWQLLPIGIYAGWLTAASGVSLGIVLGGYGIMSPFWAAVLSLIAVCAVTLVVQKARPDCQSYSLAVVWALLGVVAANLSPASPAIVVVAALGGLAVVAQLVRMRFARFGDAH</sequence>
<protein>
    <submittedName>
        <fullName evidence="2">Tryptophan-rich sensory protein</fullName>
    </submittedName>
</protein>
<evidence type="ECO:0000256" key="1">
    <source>
        <dbReference type="SAM" id="Phobius"/>
    </source>
</evidence>
<keyword evidence="1" id="KW-0472">Membrane</keyword>
<feature type="transmembrane region" description="Helical" evidence="1">
    <location>
        <begin position="105"/>
        <end position="123"/>
    </location>
</feature>
<feature type="transmembrane region" description="Helical" evidence="1">
    <location>
        <begin position="48"/>
        <end position="70"/>
    </location>
</feature>
<name>A0ABT4ZEU1_9RHOB</name>
<proteinExistence type="predicted"/>
<reference evidence="2" key="1">
    <citation type="submission" date="2022-12" db="EMBL/GenBank/DDBJ databases">
        <title>Paracoccus onchidii sp. nov., isolated from a marine invertebrate from the South China Sea.</title>
        <authorList>
            <person name="Xu S."/>
            <person name="Liu Z."/>
            <person name="Xu Y."/>
        </authorList>
    </citation>
    <scope>NUCLEOTIDE SEQUENCE</scope>
    <source>
        <strain evidence="2">Z330</strain>
    </source>
</reference>
<keyword evidence="3" id="KW-1185">Reference proteome</keyword>
<feature type="transmembrane region" description="Helical" evidence="1">
    <location>
        <begin position="135"/>
        <end position="157"/>
    </location>
</feature>
<dbReference type="EMBL" id="JAQBIE010000007">
    <property type="protein sequence ID" value="MDB6177195.1"/>
    <property type="molecule type" value="Genomic_DNA"/>
</dbReference>
<keyword evidence="1" id="KW-1133">Transmembrane helix</keyword>
<accession>A0ABT4ZEU1</accession>
<dbReference type="Proteomes" id="UP001165641">
    <property type="component" value="Unassembled WGS sequence"/>
</dbReference>